<dbReference type="EMBL" id="BLLF01001202">
    <property type="protein sequence ID" value="GFH17797.1"/>
    <property type="molecule type" value="Genomic_DNA"/>
</dbReference>
<name>A0A699Z587_HAELA</name>
<evidence type="ECO:0000313" key="1">
    <source>
        <dbReference type="EMBL" id="GFH17797.1"/>
    </source>
</evidence>
<dbReference type="Pfam" id="PF14735">
    <property type="entry name" value="HAUS4"/>
    <property type="match status" value="1"/>
</dbReference>
<dbReference type="GO" id="GO:0051011">
    <property type="term" value="F:microtubule minus-end binding"/>
    <property type="evidence" value="ECO:0007669"/>
    <property type="project" value="TreeGrafter"/>
</dbReference>
<organism evidence="1 2">
    <name type="scientific">Haematococcus lacustris</name>
    <name type="common">Green alga</name>
    <name type="synonym">Haematococcus pluvialis</name>
    <dbReference type="NCBI Taxonomy" id="44745"/>
    <lineage>
        <taxon>Eukaryota</taxon>
        <taxon>Viridiplantae</taxon>
        <taxon>Chlorophyta</taxon>
        <taxon>core chlorophytes</taxon>
        <taxon>Chlorophyceae</taxon>
        <taxon>CS clade</taxon>
        <taxon>Chlamydomonadales</taxon>
        <taxon>Haematococcaceae</taxon>
        <taxon>Haematococcus</taxon>
    </lineage>
</organism>
<dbReference type="InterPro" id="IPR029327">
    <property type="entry name" value="HAUS4"/>
</dbReference>
<protein>
    <submittedName>
        <fullName evidence="1">Uncharacterized protein</fullName>
    </submittedName>
</protein>
<dbReference type="AlphaFoldDB" id="A0A699Z587"/>
<keyword evidence="2" id="KW-1185">Reference proteome</keyword>
<dbReference type="Proteomes" id="UP000485058">
    <property type="component" value="Unassembled WGS sequence"/>
</dbReference>
<accession>A0A699Z587</accession>
<evidence type="ECO:0000313" key="2">
    <source>
        <dbReference type="Proteomes" id="UP000485058"/>
    </source>
</evidence>
<dbReference type="GO" id="GO:0051225">
    <property type="term" value="P:spindle assembly"/>
    <property type="evidence" value="ECO:0007669"/>
    <property type="project" value="InterPro"/>
</dbReference>
<proteinExistence type="predicted"/>
<reference evidence="1 2" key="1">
    <citation type="submission" date="2020-02" db="EMBL/GenBank/DDBJ databases">
        <title>Draft genome sequence of Haematococcus lacustris strain NIES-144.</title>
        <authorList>
            <person name="Morimoto D."/>
            <person name="Nakagawa S."/>
            <person name="Yoshida T."/>
            <person name="Sawayama S."/>
        </authorList>
    </citation>
    <scope>NUCLEOTIDE SEQUENCE [LARGE SCALE GENOMIC DNA]</scope>
    <source>
        <strain evidence="1 2">NIES-144</strain>
    </source>
</reference>
<dbReference type="PANTHER" id="PTHR16219">
    <property type="entry name" value="AUGMIN SUBUNIT 4 FAMILY MEMBER"/>
    <property type="match status" value="1"/>
</dbReference>
<comment type="caution">
    <text evidence="1">The sequence shown here is derived from an EMBL/GenBank/DDBJ whole genome shotgun (WGS) entry which is preliminary data.</text>
</comment>
<dbReference type="PANTHER" id="PTHR16219:SF1">
    <property type="entry name" value="HAUS AUGMIN-LIKE COMPLEX SUBUNIT 4"/>
    <property type="match status" value="1"/>
</dbReference>
<gene>
    <name evidence="1" type="ORF">HaLaN_14501</name>
</gene>
<dbReference type="GO" id="GO:0070652">
    <property type="term" value="C:HAUS complex"/>
    <property type="evidence" value="ECO:0007669"/>
    <property type="project" value="InterPro"/>
</dbReference>
<sequence>MMRIIVGLRILIGSPALKIQVQVLKSTRGLFGAMTLGKTCQNHEGLGCADRGRVGGATVTMRAYRASYLCDDVSDAHGAAKGLHHNSRLLHLADGWRHCGLADGSSLDKSQHVQIPYTPHIQALQVDEGEEKDIGAEQFMCAQSRAGSRELMRLLLFVVILNRRVTHDRLAHLQAAPVSFRMAYALAVIMKEATGLVQLEAKANPAFAAAWQRLQARVDLEDDCCKESITELTAARTRFLTNNVLLQQLEAVSVHPDCTLSPASQKWLGNRLQAVRVAQRSSIACSCNEVVAQSEAGLCGSKVHMLGAHPEDLLAAHELGDSSSHQASVTQVAWAVEQAMYKRLASLTCAIANSSSATRSAHPIAFPGPTPGPGPWQDTSSSEASTAGGALWAVEQIQSRVAGLAERRSKLLAGLRRQLQLCSQLVTSLESLAAAASQFIDTELLGRQDKQDKFQLDVLSEHTASLCHKVQLVELQIMTQIYTASHCTALAQVHGILSSRAQQLAQLVEQVSAELAAYRDLGPVFEEVVAVYTRLSGELASAQQALSTFTALEEELQGRGL</sequence>